<accession>A0A8J4Y2J7</accession>
<comment type="caution">
    <text evidence="2">The sequence shown here is derived from an EMBL/GenBank/DDBJ whole genome shotgun (WGS) entry which is preliminary data.</text>
</comment>
<dbReference type="Proteomes" id="UP000770661">
    <property type="component" value="Unassembled WGS sequence"/>
</dbReference>
<evidence type="ECO:0000256" key="1">
    <source>
        <dbReference type="SAM" id="MobiDB-lite"/>
    </source>
</evidence>
<feature type="region of interest" description="Disordered" evidence="1">
    <location>
        <begin position="1"/>
        <end position="53"/>
    </location>
</feature>
<evidence type="ECO:0000313" key="2">
    <source>
        <dbReference type="EMBL" id="KAG0720218.1"/>
    </source>
</evidence>
<organism evidence="2 3">
    <name type="scientific">Chionoecetes opilio</name>
    <name type="common">Atlantic snow crab</name>
    <name type="synonym">Cancer opilio</name>
    <dbReference type="NCBI Taxonomy" id="41210"/>
    <lineage>
        <taxon>Eukaryota</taxon>
        <taxon>Metazoa</taxon>
        <taxon>Ecdysozoa</taxon>
        <taxon>Arthropoda</taxon>
        <taxon>Crustacea</taxon>
        <taxon>Multicrustacea</taxon>
        <taxon>Malacostraca</taxon>
        <taxon>Eumalacostraca</taxon>
        <taxon>Eucarida</taxon>
        <taxon>Decapoda</taxon>
        <taxon>Pleocyemata</taxon>
        <taxon>Brachyura</taxon>
        <taxon>Eubrachyura</taxon>
        <taxon>Majoidea</taxon>
        <taxon>Majidae</taxon>
        <taxon>Chionoecetes</taxon>
    </lineage>
</organism>
<keyword evidence="3" id="KW-1185">Reference proteome</keyword>
<gene>
    <name evidence="2" type="ORF">GWK47_048941</name>
</gene>
<reference evidence="2" key="1">
    <citation type="submission" date="2020-07" db="EMBL/GenBank/DDBJ databases">
        <title>The High-quality genome of the commercially important snow crab, Chionoecetes opilio.</title>
        <authorList>
            <person name="Jeong J.-H."/>
            <person name="Ryu S."/>
        </authorList>
    </citation>
    <scope>NUCLEOTIDE SEQUENCE</scope>
    <source>
        <strain evidence="2">MADBK_172401_WGS</strain>
        <tissue evidence="2">Digestive gland</tissue>
    </source>
</reference>
<dbReference type="EMBL" id="JACEEZ010013209">
    <property type="protein sequence ID" value="KAG0720218.1"/>
    <property type="molecule type" value="Genomic_DNA"/>
</dbReference>
<evidence type="ECO:0000313" key="3">
    <source>
        <dbReference type="Proteomes" id="UP000770661"/>
    </source>
</evidence>
<name>A0A8J4Y2J7_CHIOP</name>
<dbReference type="AlphaFoldDB" id="A0A8J4Y2J7"/>
<protein>
    <submittedName>
        <fullName evidence="2">Uncharacterized protein</fullName>
    </submittedName>
</protein>
<feature type="compositionally biased region" description="Polar residues" evidence="1">
    <location>
        <begin position="1"/>
        <end position="14"/>
    </location>
</feature>
<proteinExistence type="predicted"/>
<sequence>MSDTSPLTRASQWMSREDEAPFLPLSLRQQEGTGAFPLAEGPDRPRTETPTPGLLRLHMSKASYLLRAARVQGSLLIRAGSPMLSHLSTSARCPSRGKPAPWDTAVPFVVVESGAQLPQG</sequence>